<feature type="transmembrane region" description="Helical" evidence="8">
    <location>
        <begin position="107"/>
        <end position="131"/>
    </location>
</feature>
<organism evidence="9 10">
    <name type="scientific">[Mycobacterium] nativiensis</name>
    <dbReference type="NCBI Taxonomy" id="2855503"/>
    <lineage>
        <taxon>Bacteria</taxon>
        <taxon>Bacillati</taxon>
        <taxon>Actinomycetota</taxon>
        <taxon>Actinomycetes</taxon>
        <taxon>Mycobacteriales</taxon>
        <taxon>Mycobacteriaceae</taxon>
        <taxon>Mycolicibacter</taxon>
    </lineage>
</organism>
<dbReference type="EMBL" id="JAYJJU010000036">
    <property type="protein sequence ID" value="MEB3034602.1"/>
    <property type="molecule type" value="Genomic_DNA"/>
</dbReference>
<comment type="similarity">
    <text evidence="2">Belongs to the MmpS family.</text>
</comment>
<evidence type="ECO:0000313" key="9">
    <source>
        <dbReference type="EMBL" id="MEB3034602.1"/>
    </source>
</evidence>
<feature type="compositionally biased region" description="Low complexity" evidence="7">
    <location>
        <begin position="202"/>
        <end position="213"/>
    </location>
</feature>
<evidence type="ECO:0000256" key="6">
    <source>
        <dbReference type="ARBA" id="ARBA00023136"/>
    </source>
</evidence>
<keyword evidence="6 8" id="KW-0472">Membrane</keyword>
<accession>A0ABU5Y3H2</accession>
<keyword evidence="4 8" id="KW-0812">Transmembrane</keyword>
<comment type="caution">
    <text evidence="9">The sequence shown here is derived from an EMBL/GenBank/DDBJ whole genome shotgun (WGS) entry which is preliminary data.</text>
</comment>
<evidence type="ECO:0000256" key="7">
    <source>
        <dbReference type="SAM" id="MobiDB-lite"/>
    </source>
</evidence>
<evidence type="ECO:0000256" key="8">
    <source>
        <dbReference type="SAM" id="Phobius"/>
    </source>
</evidence>
<feature type="region of interest" description="Disordered" evidence="7">
    <location>
        <begin position="138"/>
        <end position="218"/>
    </location>
</feature>
<evidence type="ECO:0000313" key="10">
    <source>
        <dbReference type="Proteomes" id="UP001298593"/>
    </source>
</evidence>
<dbReference type="InterPro" id="IPR038468">
    <property type="entry name" value="MmpS_C"/>
</dbReference>
<dbReference type="Pfam" id="PF05423">
    <property type="entry name" value="Mycobact_memb"/>
    <property type="match status" value="1"/>
</dbReference>
<protein>
    <submittedName>
        <fullName evidence="9">MmpS family transport accessory protein</fullName>
    </submittedName>
</protein>
<evidence type="ECO:0000256" key="5">
    <source>
        <dbReference type="ARBA" id="ARBA00022989"/>
    </source>
</evidence>
<comment type="subcellular location">
    <subcellularLocation>
        <location evidence="1">Cell membrane</location>
    </subcellularLocation>
</comment>
<gene>
    <name evidence="9" type="ORF">KV113_23975</name>
</gene>
<evidence type="ECO:0000256" key="4">
    <source>
        <dbReference type="ARBA" id="ARBA00022692"/>
    </source>
</evidence>
<dbReference type="Gene3D" id="2.60.40.2880">
    <property type="entry name" value="MmpS1-5, C-terminal soluble domain"/>
    <property type="match status" value="1"/>
</dbReference>
<sequence length="305" mass="31888">MSGPNPPESGSGEEDLGVGQSASELVPELAPEMAGGIPGDDIPAIDEIGATTPAGSPDNTAYSQAYSAPEPDQFLSGPYVPVDPRLYDYDSYDAPEEPDPNAKTPRWPWVVGVTVIIAAVSLVVSVALLFARTETHDLASPETTTSTALLPPVHDEITKTSPTTTPPPPPPPPTSEEPPPPPPPTSEEPAPPPPVETPAPEPSTTTPEPTTTTQAKPMQVTYSVTGTKAPFDQITITYVDASGQRRTQRNAYIPWSLTLTPISQSEVGSVEASSMLRLSKLNCSITSSDGRVLASNSNDAPATSC</sequence>
<evidence type="ECO:0000256" key="1">
    <source>
        <dbReference type="ARBA" id="ARBA00004236"/>
    </source>
</evidence>
<feature type="compositionally biased region" description="Polar residues" evidence="7">
    <location>
        <begin position="53"/>
        <end position="66"/>
    </location>
</feature>
<evidence type="ECO:0000256" key="3">
    <source>
        <dbReference type="ARBA" id="ARBA00022475"/>
    </source>
</evidence>
<dbReference type="Proteomes" id="UP001298593">
    <property type="component" value="Unassembled WGS sequence"/>
</dbReference>
<feature type="compositionally biased region" description="Pro residues" evidence="7">
    <location>
        <begin position="164"/>
        <end position="201"/>
    </location>
</feature>
<keyword evidence="5 8" id="KW-1133">Transmembrane helix</keyword>
<dbReference type="RefSeq" id="WP_224976351.1">
    <property type="nucleotide sequence ID" value="NZ_JAYJJU010000036.1"/>
</dbReference>
<name>A0ABU5Y3H2_9MYCO</name>
<dbReference type="InterPro" id="IPR008693">
    <property type="entry name" value="MmpS"/>
</dbReference>
<dbReference type="PRINTS" id="PR01217">
    <property type="entry name" value="PRICHEXTENSN"/>
</dbReference>
<reference evidence="9 10" key="1">
    <citation type="submission" date="2023-12" db="EMBL/GenBank/DDBJ databases">
        <title>Description of new species of Mycobacterium terrae complex isolated from sewage at the Sao Paulo Zoological Park Foundation in Brazil.</title>
        <authorList>
            <person name="Romagnoli C.L."/>
            <person name="Conceicao E.C."/>
            <person name="Machado E."/>
            <person name="Barreto L.B.P.F."/>
            <person name="Sharma A."/>
            <person name="Silva N.M."/>
            <person name="Marques L.E."/>
            <person name="Juliana M.A."/>
            <person name="Lourenco M.C.S."/>
            <person name="Digiampietri L.A."/>
            <person name="Suffys P.N."/>
            <person name="Viana-Niero C."/>
        </authorList>
    </citation>
    <scope>NUCLEOTIDE SEQUENCE [LARGE SCALE GENOMIC DNA]</scope>
    <source>
        <strain evidence="9 10">MYC340</strain>
    </source>
</reference>
<proteinExistence type="inferred from homology"/>
<feature type="region of interest" description="Disordered" evidence="7">
    <location>
        <begin position="1"/>
        <end position="80"/>
    </location>
</feature>
<keyword evidence="10" id="KW-1185">Reference proteome</keyword>
<keyword evidence="3" id="KW-1003">Cell membrane</keyword>
<evidence type="ECO:0000256" key="2">
    <source>
        <dbReference type="ARBA" id="ARBA00007531"/>
    </source>
</evidence>